<reference evidence="2" key="1">
    <citation type="journal article" date="2015" name="PLoS ONE">
        <title>Comprehensive Evaluation of Toxoplasma gondii VEG and Neospora caninum LIV Genomes with Tachyzoite Stage Transcriptome and Proteome Defines Novel Transcript Features.</title>
        <authorList>
            <person name="Ramaprasad A."/>
            <person name="Mourier T."/>
            <person name="Naeem R."/>
            <person name="Malas T.B."/>
            <person name="Moussa E."/>
            <person name="Panigrahi A."/>
            <person name="Vermont S.J."/>
            <person name="Otto T.D."/>
            <person name="Wastling J."/>
            <person name="Pain A."/>
        </authorList>
    </citation>
    <scope>NUCLEOTIDE SEQUENCE</scope>
    <source>
        <strain evidence="2">Liverpool</strain>
    </source>
</reference>
<feature type="compositionally biased region" description="Basic and acidic residues" evidence="1">
    <location>
        <begin position="485"/>
        <end position="499"/>
    </location>
</feature>
<feature type="compositionally biased region" description="Basic and acidic residues" evidence="1">
    <location>
        <begin position="595"/>
        <end position="612"/>
    </location>
</feature>
<name>A0A0F7UII0_NEOCL</name>
<feature type="region of interest" description="Disordered" evidence="1">
    <location>
        <begin position="478"/>
        <end position="528"/>
    </location>
</feature>
<evidence type="ECO:0000313" key="2">
    <source>
        <dbReference type="EMBL" id="CEL67907.1"/>
    </source>
</evidence>
<evidence type="ECO:0000256" key="1">
    <source>
        <dbReference type="SAM" id="MobiDB-lite"/>
    </source>
</evidence>
<proteinExistence type="predicted"/>
<accession>A0A0F7UII0</accession>
<protein>
    <submittedName>
        <fullName evidence="2">Biotin-requiring enzyme domain-containing protein</fullName>
    </submittedName>
</protein>
<gene>
    <name evidence="2" type="ORF">BN1204_036910</name>
</gene>
<feature type="compositionally biased region" description="Polar residues" evidence="1">
    <location>
        <begin position="555"/>
        <end position="567"/>
    </location>
</feature>
<feature type="compositionally biased region" description="Basic and acidic residues" evidence="1">
    <location>
        <begin position="412"/>
        <end position="421"/>
    </location>
</feature>
<dbReference type="EMBL" id="LN714483">
    <property type="protein sequence ID" value="CEL67907.1"/>
    <property type="molecule type" value="Genomic_DNA"/>
</dbReference>
<sequence length="655" mass="71968">MPPLSFFVCLRVPSAPFLYRRAPRFLPVRKRLPWKIGEKLASAIQQTREDYRRLVGYPMGITTAPTARVRANQVATAVGVGSSRGFSSVEFFPEGYGEEQGLTSFCREPAVPQCARSASTGADDCIEETLHFVAHAFLENSPSAKISTTVPEKHEQTSHPSGSSKVPHARGTCSVRVHAFLFAMDKPVLSGPQNDKRKKTYREEDDNGNPAKPTGMPSQPVTQDMTGREIFRDTVSTAQNRMAEVDSRQGIQQRNGESWKSLYTERHIQTEEGKEPNGRRQLHESEKRLLFTLAAAVMTIHEHRRTLEATAAVIGIPPALCFVYPGAASSSPLSAVSPVSAVLSKMPWADFTGFRVNLSPAPVDFRLTVAASIFNRDHRWSQAPHKIATTCQSPHMPDLQRGRASSDVSIEETDRNSDQPRSDASVVGTEEDLTRNWEQTPGVLYAGNGGRLLSDQQASAVTARVWVLEVPSSPRRLLATSTSDFDGREVEQNKRHNEPEGDTLLTNKESFETNRLENNRSPKASAWKTTRGSAYKLRICLAEDDNKKAAEKTDTPSSDAAASQAETPDSEELFQSESAIRVTGKLTENGPGKKGLNENGHEKRDAPAVDAEGRLLYDVEGKSGAFSGVAEINTEETRSLSEEDSATWREVTMAS</sequence>
<feature type="region of interest" description="Disordered" evidence="1">
    <location>
        <begin position="389"/>
        <end position="433"/>
    </location>
</feature>
<feature type="region of interest" description="Disordered" evidence="1">
    <location>
        <begin position="628"/>
        <end position="655"/>
    </location>
</feature>
<organism evidence="2">
    <name type="scientific">Neospora caninum (strain Liverpool)</name>
    <dbReference type="NCBI Taxonomy" id="572307"/>
    <lineage>
        <taxon>Eukaryota</taxon>
        <taxon>Sar</taxon>
        <taxon>Alveolata</taxon>
        <taxon>Apicomplexa</taxon>
        <taxon>Conoidasida</taxon>
        <taxon>Coccidia</taxon>
        <taxon>Eucoccidiorida</taxon>
        <taxon>Eimeriorina</taxon>
        <taxon>Sarcocystidae</taxon>
        <taxon>Neospora</taxon>
    </lineage>
</organism>
<feature type="region of interest" description="Disordered" evidence="1">
    <location>
        <begin position="546"/>
        <end position="612"/>
    </location>
</feature>
<feature type="compositionally biased region" description="Basic and acidic residues" evidence="1">
    <location>
        <begin position="509"/>
        <end position="520"/>
    </location>
</feature>
<dbReference type="AlphaFoldDB" id="A0A0F7UII0"/>
<feature type="region of interest" description="Disordered" evidence="1">
    <location>
        <begin position="145"/>
        <end position="170"/>
    </location>
</feature>
<feature type="region of interest" description="Disordered" evidence="1">
    <location>
        <begin position="188"/>
        <end position="224"/>
    </location>
</feature>